<comment type="caution">
    <text evidence="1">The sequence shown here is derived from an EMBL/GenBank/DDBJ whole genome shotgun (WGS) entry which is preliminary data.</text>
</comment>
<evidence type="ECO:0000313" key="2">
    <source>
        <dbReference type="EMBL" id="CAL6065202.1"/>
    </source>
</evidence>
<reference evidence="2 3" key="2">
    <citation type="submission" date="2024-07" db="EMBL/GenBank/DDBJ databases">
        <authorList>
            <person name="Akdeniz Z."/>
        </authorList>
    </citation>
    <scope>NUCLEOTIDE SEQUENCE [LARGE SCALE GENOMIC DNA]</scope>
</reference>
<dbReference type="EMBL" id="CAXDID020000254">
    <property type="protein sequence ID" value="CAL6065202.1"/>
    <property type="molecule type" value="Genomic_DNA"/>
</dbReference>
<gene>
    <name evidence="1" type="ORF">HINF_LOCUS24054</name>
    <name evidence="2" type="ORF">HINF_LOCUS51727</name>
</gene>
<name>A0AA86PJD6_9EUKA</name>
<keyword evidence="3" id="KW-1185">Reference proteome</keyword>
<reference evidence="1" key="1">
    <citation type="submission" date="2023-06" db="EMBL/GenBank/DDBJ databases">
        <authorList>
            <person name="Kurt Z."/>
        </authorList>
    </citation>
    <scope>NUCLEOTIDE SEQUENCE</scope>
</reference>
<dbReference type="EMBL" id="CATOUU010000636">
    <property type="protein sequence ID" value="CAI9936409.1"/>
    <property type="molecule type" value="Genomic_DNA"/>
</dbReference>
<sequence>MISNVSAMESKLLANTSVLEQDIINNASSLVNLVKVNSSRLEQYIISNVSAMESKLLANTSVLEQDIINNASSLVNLVKVNSSRLEQYIISNVSAMESKLLANTSVLEQDIINNASSLVNLVKVNSSRLEQYIISNVSAMESKLLANTSVLEQDIINNASSLVNLVKVNSSRLEQYIISNVSAMESKLLANTSVLEQDIINNASSLVNLVKVNSSRLEQYIISNVSAMESKLLANTSVLEQDIINNASSLVNLVKVNSSRLEQYIISNVSAMESKLLANTSVLEQDINLINQQLITLNQQLQIQINNMQFIDSEIFFVCSSAQYTFKSFNISQTTNIITASSYSNNFVFDQYISNAQIEVQSINSAFTMFKNQSVFYNLNIQLSGLNFVSSGAILTYSSTINVQQVNIIQKIGTLSINSGKALSIISNTTTDSQIKNLLINLTFSQSSQGQISLIFKIVDLFNINGYQIFGSIISKECIGLIANTINNSIIFVKNLKINLHVFQVGNQSSYLISQVINSNATFNHIIVGFDNIINIIISISSTSNNKVNFGGLVCFTNTSQISIYDIQLMQHETWSTDYVQNTGLLVGQIINNISSVSISSICINYNLITEDTNFNIFGIIGQTDGYLAVINSNINILFSKGLFNGLGLICGHITQFNSYAKIQQIYICLKMSENDGEVTSAIVGFQDSNYCNIKEIEIFNSSLYGAYILGYVCALVSGKVNIYTIQIQQSNISVYSQYNRTYGGGNIGFMNSNTQIVVQYSKFFNSVIAARSQQVDAHVGGILGFQSSYSLLQVQNVQVESVNISSIAPQSQSILGGIVGISYFTLLIQNTQLSMVQGDSSAQVTQFSGGILGNSIGMVHLTTIINVNTFYVKLLSNSFNIYNAGLIAYINNLSANINGIYMFGTSLNCYGTNINCKLLLNQYSSSIFVLSSSGQGNQINGMFLNDCIFNNIDSQSGC</sequence>
<protein>
    <submittedName>
        <fullName evidence="1">Uncharacterized protein</fullName>
    </submittedName>
</protein>
<evidence type="ECO:0000313" key="1">
    <source>
        <dbReference type="EMBL" id="CAI9936409.1"/>
    </source>
</evidence>
<dbReference type="AlphaFoldDB" id="A0AA86PJD6"/>
<organism evidence="1">
    <name type="scientific">Hexamita inflata</name>
    <dbReference type="NCBI Taxonomy" id="28002"/>
    <lineage>
        <taxon>Eukaryota</taxon>
        <taxon>Metamonada</taxon>
        <taxon>Diplomonadida</taxon>
        <taxon>Hexamitidae</taxon>
        <taxon>Hexamitinae</taxon>
        <taxon>Hexamita</taxon>
    </lineage>
</organism>
<dbReference type="Proteomes" id="UP001642409">
    <property type="component" value="Unassembled WGS sequence"/>
</dbReference>
<accession>A0AA86PJD6</accession>
<evidence type="ECO:0000313" key="3">
    <source>
        <dbReference type="Proteomes" id="UP001642409"/>
    </source>
</evidence>
<proteinExistence type="predicted"/>